<name>A0A1F6F3J8_9BACT</name>
<evidence type="ECO:0000256" key="1">
    <source>
        <dbReference type="SAM" id="Phobius"/>
    </source>
</evidence>
<dbReference type="STRING" id="1798512.A3A39_02555"/>
<comment type="caution">
    <text evidence="2">The sequence shown here is derived from an EMBL/GenBank/DDBJ whole genome shotgun (WGS) entry which is preliminary data.</text>
</comment>
<dbReference type="EMBL" id="MFLZ01000008">
    <property type="protein sequence ID" value="OGG80414.1"/>
    <property type="molecule type" value="Genomic_DNA"/>
</dbReference>
<keyword evidence="1" id="KW-0812">Transmembrane</keyword>
<proteinExistence type="predicted"/>
<accession>A0A1F6F3J8</accession>
<gene>
    <name evidence="2" type="ORF">A3A39_02555</name>
</gene>
<evidence type="ECO:0000313" key="2">
    <source>
        <dbReference type="EMBL" id="OGG80414.1"/>
    </source>
</evidence>
<feature type="transmembrane region" description="Helical" evidence="1">
    <location>
        <begin position="6"/>
        <end position="30"/>
    </location>
</feature>
<protein>
    <recommendedName>
        <fullName evidence="4">C-type lysozyme inhibitor domain-containing protein</fullName>
    </recommendedName>
</protein>
<reference evidence="2 3" key="1">
    <citation type="journal article" date="2016" name="Nat. Commun.">
        <title>Thousands of microbial genomes shed light on interconnected biogeochemical processes in an aquifer system.</title>
        <authorList>
            <person name="Anantharaman K."/>
            <person name="Brown C.T."/>
            <person name="Hug L.A."/>
            <person name="Sharon I."/>
            <person name="Castelle C.J."/>
            <person name="Probst A.J."/>
            <person name="Thomas B.C."/>
            <person name="Singh A."/>
            <person name="Wilkins M.J."/>
            <person name="Karaoz U."/>
            <person name="Brodie E.L."/>
            <person name="Williams K.H."/>
            <person name="Hubbard S.S."/>
            <person name="Banfield J.F."/>
        </authorList>
    </citation>
    <scope>NUCLEOTIDE SEQUENCE [LARGE SCALE GENOMIC DNA]</scope>
</reference>
<keyword evidence="1" id="KW-1133">Transmembrane helix</keyword>
<sequence>MKINVWHVTVAVLIIGYLFSAAGLVAYLLYGPDVTVTVPEFLWSFGRSTSTQSVSETNPVVPDSLAGRPGTLFECESDKALKAGFFEGKVHLALSDGRQLSLPEVFAPAESGTSPDASAGVTYANTDESFVFHTRDYGASVEESNVVTFSNCVMRP</sequence>
<organism evidence="2 3">
    <name type="scientific">Candidatus Kaiserbacteria bacterium RIFCSPLOWO2_01_FULL_54_13</name>
    <dbReference type="NCBI Taxonomy" id="1798512"/>
    <lineage>
        <taxon>Bacteria</taxon>
        <taxon>Candidatus Kaiseribacteriota</taxon>
    </lineage>
</organism>
<dbReference type="Proteomes" id="UP000177372">
    <property type="component" value="Unassembled WGS sequence"/>
</dbReference>
<evidence type="ECO:0008006" key="4">
    <source>
        <dbReference type="Google" id="ProtNLM"/>
    </source>
</evidence>
<evidence type="ECO:0000313" key="3">
    <source>
        <dbReference type="Proteomes" id="UP000177372"/>
    </source>
</evidence>
<keyword evidence="1" id="KW-0472">Membrane</keyword>
<dbReference type="AlphaFoldDB" id="A0A1F6F3J8"/>